<feature type="region of interest" description="Disordered" evidence="1">
    <location>
        <begin position="1"/>
        <end position="27"/>
    </location>
</feature>
<keyword evidence="3" id="KW-0808">Transferase</keyword>
<evidence type="ECO:0000256" key="1">
    <source>
        <dbReference type="SAM" id="MobiDB-lite"/>
    </source>
</evidence>
<dbReference type="GO" id="GO:0016740">
    <property type="term" value="F:transferase activity"/>
    <property type="evidence" value="ECO:0007669"/>
    <property type="project" value="UniProtKB-KW"/>
</dbReference>
<dbReference type="SUPFAM" id="SSF52833">
    <property type="entry name" value="Thioredoxin-like"/>
    <property type="match status" value="1"/>
</dbReference>
<dbReference type="Proteomes" id="UP000386575">
    <property type="component" value="Unassembled WGS sequence"/>
</dbReference>
<dbReference type="EMBL" id="VZUL01000003">
    <property type="protein sequence ID" value="KAB1083692.1"/>
    <property type="molecule type" value="Genomic_DNA"/>
</dbReference>
<sequence>MTRERQSTASAVSRAGPLSRRPAGPPHGWIDHRNIEWCNRGELDSPAYSRVSTFRQVPVIDDDGIIVAESGAVVLYLAEKAGKLIPADFTGRMEVVQWCFAAVTTVEPPLSGIDGIDAGMDGVGAAERRSCRRDSCCRSWRRC</sequence>
<dbReference type="AlphaFoldDB" id="A0A6A1TJX3"/>
<comment type="caution">
    <text evidence="3">The sequence shown here is derived from an EMBL/GenBank/DDBJ whole genome shotgun (WGS) entry which is preliminary data.</text>
</comment>
<accession>A0A6A1TJX3</accession>
<dbReference type="Gene3D" id="1.20.1050.10">
    <property type="match status" value="1"/>
</dbReference>
<feature type="domain" description="GST N-terminal" evidence="2">
    <location>
        <begin position="1"/>
        <end position="85"/>
    </location>
</feature>
<reference evidence="3 4" key="1">
    <citation type="submission" date="2019-09" db="EMBL/GenBank/DDBJ databases">
        <title>Genome sequencing of Ng87 strain.</title>
        <authorList>
            <person name="Karasev E.S."/>
            <person name="Andronov E."/>
        </authorList>
    </citation>
    <scope>NUCLEOTIDE SEQUENCE [LARGE SCALE GENOMIC DNA]</scope>
    <source>
        <strain evidence="3 4">Ng87</strain>
    </source>
</reference>
<dbReference type="Pfam" id="PF13417">
    <property type="entry name" value="GST_N_3"/>
    <property type="match status" value="1"/>
</dbReference>
<name>A0A6A1TJX3_NEOGA</name>
<protein>
    <submittedName>
        <fullName evidence="3">Glutathione S-transferase family protein</fullName>
    </submittedName>
</protein>
<dbReference type="PROSITE" id="PS50404">
    <property type="entry name" value="GST_NTER"/>
    <property type="match status" value="1"/>
</dbReference>
<dbReference type="InterPro" id="IPR036249">
    <property type="entry name" value="Thioredoxin-like_sf"/>
</dbReference>
<proteinExistence type="predicted"/>
<gene>
    <name evidence="3" type="ORF">F4V91_29960</name>
</gene>
<dbReference type="InterPro" id="IPR004045">
    <property type="entry name" value="Glutathione_S-Trfase_N"/>
</dbReference>
<organism evidence="3 4">
    <name type="scientific">Neorhizobium galegae</name>
    <name type="common">Rhizobium galegae</name>
    <dbReference type="NCBI Taxonomy" id="399"/>
    <lineage>
        <taxon>Bacteria</taxon>
        <taxon>Pseudomonadati</taxon>
        <taxon>Pseudomonadota</taxon>
        <taxon>Alphaproteobacteria</taxon>
        <taxon>Hyphomicrobiales</taxon>
        <taxon>Rhizobiaceae</taxon>
        <taxon>Rhizobium/Agrobacterium group</taxon>
        <taxon>Neorhizobium</taxon>
    </lineage>
</organism>
<dbReference type="RefSeq" id="WP_151046907.1">
    <property type="nucleotide sequence ID" value="NZ_VZUL01000003.1"/>
</dbReference>
<evidence type="ECO:0000259" key="2">
    <source>
        <dbReference type="PROSITE" id="PS50404"/>
    </source>
</evidence>
<evidence type="ECO:0000313" key="3">
    <source>
        <dbReference type="EMBL" id="KAB1083692.1"/>
    </source>
</evidence>
<dbReference type="Gene3D" id="3.40.30.10">
    <property type="entry name" value="Glutaredoxin"/>
    <property type="match status" value="1"/>
</dbReference>
<evidence type="ECO:0000313" key="4">
    <source>
        <dbReference type="Proteomes" id="UP000386575"/>
    </source>
</evidence>